<dbReference type="Proteomes" id="UP001161065">
    <property type="component" value="Unassembled WGS sequence"/>
</dbReference>
<sequence>MAELFNPFNRRVTGEPFNGLAPVQLRVEEGTASRDQVRAAQDAFARFARRATFSNVPNPTESGVLGDGSPYRITTVGNTTIVQLWPEQTDLESGDRGVLVRTAAQLYLVGYYAGRWRYRKVNSAFGGTGAWISSRSPRYFTDATSRGDGIEEMPNRKHRLRDSVVPQSRSACSIALGMAYGDANGGLGFIGVHGAYVQAALDKQTVSVAEAPLVSDASFAISPKDVFAVPEVVATYTPALPADAVIADVNGVARGSRLRGGTGVSVGVVTPNQSIGLDELPTLAQRKWIAEQALTHELKLRINSAGGYELDTVAVGSASMTVVIPTGVSFPPTSPQWR</sequence>
<evidence type="ECO:0000313" key="2">
    <source>
        <dbReference type="Proteomes" id="UP001161065"/>
    </source>
</evidence>
<proteinExistence type="predicted"/>
<comment type="caution">
    <text evidence="1">The sequence shown here is derived from an EMBL/GenBank/DDBJ whole genome shotgun (WGS) entry which is preliminary data.</text>
</comment>
<protein>
    <submittedName>
        <fullName evidence="1">Uncharacterized protein</fullName>
    </submittedName>
</protein>
<dbReference type="EMBL" id="JAOCEK010000075">
    <property type="protein sequence ID" value="MDH1337670.1"/>
    <property type="molecule type" value="Genomic_DNA"/>
</dbReference>
<reference evidence="1" key="1">
    <citation type="submission" date="2022-09" db="EMBL/GenBank/DDBJ databases">
        <title>Intensive care unit water sources are persistently colonized with multi-drug resistant bacteria and are the site of extensive horizontal gene transfer of antibiotic resistance genes.</title>
        <authorList>
            <person name="Diorio-Toth L."/>
        </authorList>
    </citation>
    <scope>NUCLEOTIDE SEQUENCE</scope>
    <source>
        <strain evidence="1">GD03832</strain>
    </source>
</reference>
<feature type="non-terminal residue" evidence="1">
    <location>
        <position position="338"/>
    </location>
</feature>
<accession>A0AA42Q5M0</accession>
<dbReference type="AlphaFoldDB" id="A0AA42Q5M0"/>
<organism evidence="1 2">
    <name type="scientific">Comamonas thiooxydans</name>
    <dbReference type="NCBI Taxonomy" id="363952"/>
    <lineage>
        <taxon>Bacteria</taxon>
        <taxon>Pseudomonadati</taxon>
        <taxon>Pseudomonadota</taxon>
        <taxon>Betaproteobacteria</taxon>
        <taxon>Burkholderiales</taxon>
        <taxon>Comamonadaceae</taxon>
        <taxon>Comamonas</taxon>
    </lineage>
</organism>
<evidence type="ECO:0000313" key="1">
    <source>
        <dbReference type="EMBL" id="MDH1337670.1"/>
    </source>
</evidence>
<gene>
    <name evidence="1" type="ORF">N5D63_26465</name>
</gene>
<name>A0AA42Q5M0_9BURK</name>